<evidence type="ECO:0000313" key="3">
    <source>
        <dbReference type="EMBL" id="SIS85578.1"/>
    </source>
</evidence>
<dbReference type="NCBIfam" id="TIGR02097">
    <property type="entry name" value="yccV"/>
    <property type="match status" value="1"/>
</dbReference>
<dbReference type="InterPro" id="IPR011722">
    <property type="entry name" value="Hemimethylated_DNA-bd_dom"/>
</dbReference>
<evidence type="ECO:0000256" key="1">
    <source>
        <dbReference type="NCBIfam" id="TIGR02097"/>
    </source>
</evidence>
<accession>A0A1N7MHT8</accession>
<dbReference type="SMART" id="SM00992">
    <property type="entry name" value="YccV-like"/>
    <property type="match status" value="1"/>
</dbReference>
<name>A0A1N7MHT8_9RHOB</name>
<organism evidence="3 4">
    <name type="scientific">Gemmobacter megaterium</name>
    <dbReference type="NCBI Taxonomy" id="1086013"/>
    <lineage>
        <taxon>Bacteria</taxon>
        <taxon>Pseudomonadati</taxon>
        <taxon>Pseudomonadota</taxon>
        <taxon>Alphaproteobacteria</taxon>
        <taxon>Rhodobacterales</taxon>
        <taxon>Paracoccaceae</taxon>
        <taxon>Gemmobacter</taxon>
    </lineage>
</organism>
<reference evidence="3 4" key="1">
    <citation type="submission" date="2017-01" db="EMBL/GenBank/DDBJ databases">
        <authorList>
            <person name="Mah S.A."/>
            <person name="Swanson W.J."/>
            <person name="Moy G.W."/>
            <person name="Vacquier V.D."/>
        </authorList>
    </citation>
    <scope>NUCLEOTIDE SEQUENCE [LARGE SCALE GENOMIC DNA]</scope>
    <source>
        <strain evidence="3 4">DSM 26375</strain>
    </source>
</reference>
<proteinExistence type="predicted"/>
<dbReference type="Proteomes" id="UP000186141">
    <property type="component" value="Unassembled WGS sequence"/>
</dbReference>
<protein>
    <recommendedName>
        <fullName evidence="1">Heat shock protein HspQ</fullName>
    </recommendedName>
</protein>
<dbReference type="PANTHER" id="PTHR48439">
    <property type="entry name" value="HEMIMETHYLATED DNA-BINDING DOMAIN-CONTAINING PROTEIN"/>
    <property type="match status" value="1"/>
</dbReference>
<keyword evidence="4" id="KW-1185">Reference proteome</keyword>
<dbReference type="EMBL" id="FTOT01000002">
    <property type="protein sequence ID" value="SIS85578.1"/>
    <property type="molecule type" value="Genomic_DNA"/>
</dbReference>
<dbReference type="Gene3D" id="2.30.30.390">
    <property type="entry name" value="Hemimethylated DNA-binding domain"/>
    <property type="match status" value="1"/>
</dbReference>
<evidence type="ECO:0000259" key="2">
    <source>
        <dbReference type="SMART" id="SM00992"/>
    </source>
</evidence>
<evidence type="ECO:0000313" key="4">
    <source>
        <dbReference type="Proteomes" id="UP000186141"/>
    </source>
</evidence>
<sequence>MPCARVVNHLGVDIMLKSQAKYHLGQVLRHRKHPFRGVVFDVDAMFSNTEEWYSAIPEESRPQKDQPFYHLLAENDQSYYVAYVSEQNLVPDDTGEPVDHPDLPDLFGDFQDGRYPLQFQLN</sequence>
<dbReference type="SUPFAM" id="SSF141255">
    <property type="entry name" value="YccV-like"/>
    <property type="match status" value="1"/>
</dbReference>
<keyword evidence="3" id="KW-0346">Stress response</keyword>
<dbReference type="STRING" id="1086013.SAMN05421774_102695"/>
<dbReference type="AlphaFoldDB" id="A0A1N7MHT8"/>
<dbReference type="GO" id="GO:0003677">
    <property type="term" value="F:DNA binding"/>
    <property type="evidence" value="ECO:0007669"/>
    <property type="project" value="UniProtKB-UniRule"/>
</dbReference>
<gene>
    <name evidence="3" type="ORF">SAMN05421774_102695</name>
</gene>
<dbReference type="Pfam" id="PF08755">
    <property type="entry name" value="YccV-like"/>
    <property type="match status" value="1"/>
</dbReference>
<feature type="domain" description="Hemimethylated DNA-binding" evidence="2">
    <location>
        <begin position="19"/>
        <end position="118"/>
    </location>
</feature>
<dbReference type="InterPro" id="IPR036623">
    <property type="entry name" value="Hemimethylated_DNA-bd_sf"/>
</dbReference>
<dbReference type="InterPro" id="IPR053189">
    <property type="entry name" value="Clp_protease_adapter_ClpF"/>
</dbReference>
<dbReference type="PANTHER" id="PTHR48439:SF1">
    <property type="entry name" value="HEMIMETHYLATED DNA-BINDING DOMAIN-CONTAINING PROTEIN"/>
    <property type="match status" value="1"/>
</dbReference>